<evidence type="ECO:0000313" key="26">
    <source>
        <dbReference type="Proteomes" id="UP000824201"/>
    </source>
</evidence>
<dbReference type="InterPro" id="IPR008731">
    <property type="entry name" value="PTS_EIN"/>
</dbReference>
<dbReference type="PANTHER" id="PTHR46244:SF3">
    <property type="entry name" value="PHOSPHOENOLPYRUVATE-PROTEIN PHOSPHOTRANSFERASE"/>
    <property type="match status" value="1"/>
</dbReference>
<dbReference type="InterPro" id="IPR000121">
    <property type="entry name" value="PEP_util_C"/>
</dbReference>
<dbReference type="EC" id="2.7.3.9" evidence="6 17"/>
<feature type="binding site" evidence="19">
    <location>
        <position position="287"/>
    </location>
    <ligand>
        <name>phosphoenolpyruvate</name>
        <dbReference type="ChEBI" id="CHEBI:58702"/>
    </ligand>
</feature>
<dbReference type="InterPro" id="IPR008279">
    <property type="entry name" value="PEP-util_enz_mobile_dom"/>
</dbReference>
<evidence type="ECO:0000256" key="9">
    <source>
        <dbReference type="ARBA" id="ARBA00022490"/>
    </source>
</evidence>
<dbReference type="InterPro" id="IPR024692">
    <property type="entry name" value="PTS_EI"/>
</dbReference>
<sequence length="560" mass="61565">MTTLSVKKTSSKGIVIGKPFIVENPDLSADRTPSKDAAAEIALFEDALEKTQDELSELAAASDIFEGHLMIAMDSSLSDAVIAKINEGSNAQAALEDTVSEFAMIFEMMEDEYMKERSADVKDVGNRVMRKLKGIAGSSLSDINEKVILVAKDLAPSDTAIIDLNYVMGFITELGGVTSHVSIIARNLELPALVGVSGIMNAVKKDDTIIMDAGKGTIIINPDSETIAKYEKLAEEFRKHQAMLKELNHLPPVTIDGHQVSLCANVGNIEEIKQAIKNNIDGIGLFRSEFLYMENSHFPTEEEQFQVYKEAAELLNGKEVTIRTLDIGGDKSLPYYTFDPEENPFLGWRAIRISLDLKDVFKAQLKALLRASAYGYIRIMFPMIISVEELEAAKAVLEECKQDLKLAGISYDENIQIGIMIETPASVACVEQFAQMVDFFSIGTNDLTQYMLCVDRGNKKLASMYNSFHPAVLNSIQTVINAAHKYNVKCGMCGEFASDARAAKLLLGMGLDEFSMSAGEVPNVKYLIRNSNYLAEKEHTAEVLKNTKIADIMAALGEEE</sequence>
<evidence type="ECO:0000256" key="12">
    <source>
        <dbReference type="ARBA" id="ARBA00022683"/>
    </source>
</evidence>
<evidence type="ECO:0000256" key="4">
    <source>
        <dbReference type="ARBA" id="ARBA00004496"/>
    </source>
</evidence>
<feature type="domain" description="Phosphotransferase system enzyme I N-terminal" evidence="24">
    <location>
        <begin position="10"/>
        <end position="117"/>
    </location>
</feature>
<protein>
    <recommendedName>
        <fullName evidence="7 17">Phosphoenolpyruvate-protein phosphotransferase</fullName>
        <ecNumber evidence="6 17">2.7.3.9</ecNumber>
    </recommendedName>
    <alternativeName>
        <fullName evidence="16 17">Phosphotransferase system, enzyme I</fullName>
    </alternativeName>
</protein>
<accession>A0A9D1EEP5</accession>
<evidence type="ECO:0000256" key="3">
    <source>
        <dbReference type="ARBA" id="ARBA00002728"/>
    </source>
</evidence>
<dbReference type="Gene3D" id="1.10.274.10">
    <property type="entry name" value="PtsI, HPr-binding domain"/>
    <property type="match status" value="1"/>
</dbReference>
<reference evidence="25" key="1">
    <citation type="submission" date="2020-10" db="EMBL/GenBank/DDBJ databases">
        <authorList>
            <person name="Gilroy R."/>
        </authorList>
    </citation>
    <scope>NUCLEOTIDE SEQUENCE</scope>
    <source>
        <strain evidence="25">ChiW13-3771</strain>
    </source>
</reference>
<dbReference type="PIRSF" id="PIRSF000732">
    <property type="entry name" value="PTS_enzyme_I"/>
    <property type="match status" value="1"/>
</dbReference>
<evidence type="ECO:0000256" key="1">
    <source>
        <dbReference type="ARBA" id="ARBA00000683"/>
    </source>
</evidence>
<dbReference type="InterPro" id="IPR036618">
    <property type="entry name" value="PtsI_HPr-bd_sf"/>
</dbReference>
<feature type="binding site" evidence="19">
    <location>
        <position position="323"/>
    </location>
    <ligand>
        <name>phosphoenolpyruvate</name>
        <dbReference type="ChEBI" id="CHEBI:58702"/>
    </ligand>
</feature>
<dbReference type="Proteomes" id="UP000824201">
    <property type="component" value="Unassembled WGS sequence"/>
</dbReference>
<keyword evidence="11 17" id="KW-0808">Transferase</keyword>
<keyword evidence="10 17" id="KW-0762">Sugar transport</keyword>
<keyword evidence="8 17" id="KW-0813">Transport</keyword>
<dbReference type="InterPro" id="IPR015813">
    <property type="entry name" value="Pyrv/PenolPyrv_kinase-like_dom"/>
</dbReference>
<dbReference type="NCBIfam" id="TIGR01417">
    <property type="entry name" value="PTS_I_fam"/>
    <property type="match status" value="1"/>
</dbReference>
<feature type="active site" description="Proton donor" evidence="18">
    <location>
        <position position="493"/>
    </location>
</feature>
<keyword evidence="14 17" id="KW-0418">Kinase</keyword>
<evidence type="ECO:0000256" key="16">
    <source>
        <dbReference type="ARBA" id="ARBA00033235"/>
    </source>
</evidence>
<reference evidence="25" key="2">
    <citation type="journal article" date="2021" name="PeerJ">
        <title>Extensive microbial diversity within the chicken gut microbiome revealed by metagenomics and culture.</title>
        <authorList>
            <person name="Gilroy R."/>
            <person name="Ravi A."/>
            <person name="Getino M."/>
            <person name="Pursley I."/>
            <person name="Horton D.L."/>
            <person name="Alikhan N.F."/>
            <person name="Baker D."/>
            <person name="Gharbi K."/>
            <person name="Hall N."/>
            <person name="Watson M."/>
            <person name="Adriaenssens E.M."/>
            <person name="Foster-Nyarko E."/>
            <person name="Jarju S."/>
            <person name="Secka A."/>
            <person name="Antonio M."/>
            <person name="Oren A."/>
            <person name="Chaudhuri R.R."/>
            <person name="La Ragione R."/>
            <person name="Hildebrand F."/>
            <person name="Pallen M.J."/>
        </authorList>
    </citation>
    <scope>NUCLEOTIDE SEQUENCE</scope>
    <source>
        <strain evidence="25">ChiW13-3771</strain>
    </source>
</reference>
<feature type="coiled-coil region" evidence="21">
    <location>
        <begin position="34"/>
        <end position="61"/>
    </location>
</feature>
<keyword evidence="15 17" id="KW-0460">Magnesium</keyword>
<dbReference type="GO" id="GO:0046872">
    <property type="term" value="F:metal ion binding"/>
    <property type="evidence" value="ECO:0007669"/>
    <property type="project" value="UniProtKB-KW"/>
</dbReference>
<dbReference type="GO" id="GO:0016301">
    <property type="term" value="F:kinase activity"/>
    <property type="evidence" value="ECO:0007669"/>
    <property type="project" value="UniProtKB-KW"/>
</dbReference>
<evidence type="ECO:0000256" key="17">
    <source>
        <dbReference type="PIRNR" id="PIRNR000732"/>
    </source>
</evidence>
<evidence type="ECO:0000256" key="2">
    <source>
        <dbReference type="ARBA" id="ARBA00001946"/>
    </source>
</evidence>
<evidence type="ECO:0000256" key="13">
    <source>
        <dbReference type="ARBA" id="ARBA00022723"/>
    </source>
</evidence>
<comment type="function">
    <text evidence="3 17">General (non sugar-specific) component of the phosphoenolpyruvate-dependent sugar phosphotransferase system (sugar PTS). This major carbohydrate active-transport system catalyzes the phosphorylation of incoming sugar substrates concomitantly with their translocation across the cell membrane. Enzyme I transfers the phosphoryl group from phosphoenolpyruvate (PEP) to the phosphoryl carrier protein (HPr).</text>
</comment>
<keyword evidence="12 17" id="KW-0598">Phosphotransferase system</keyword>
<keyword evidence="9 17" id="KW-0963">Cytoplasm</keyword>
<dbReference type="Pfam" id="PF05524">
    <property type="entry name" value="PEP-utilisers_N"/>
    <property type="match status" value="1"/>
</dbReference>
<evidence type="ECO:0000259" key="22">
    <source>
        <dbReference type="Pfam" id="PF00391"/>
    </source>
</evidence>
<evidence type="ECO:0000259" key="23">
    <source>
        <dbReference type="Pfam" id="PF02896"/>
    </source>
</evidence>
<keyword evidence="21" id="KW-0175">Coiled coil</keyword>
<evidence type="ECO:0000256" key="21">
    <source>
        <dbReference type="SAM" id="Coils"/>
    </source>
</evidence>
<feature type="active site" description="Tele-phosphohistidine intermediate" evidence="18">
    <location>
        <position position="180"/>
    </location>
</feature>
<feature type="domain" description="PEP-utilising enzyme C-terminal" evidence="23">
    <location>
        <begin position="244"/>
        <end position="532"/>
    </location>
</feature>
<dbReference type="Pfam" id="PF02896">
    <property type="entry name" value="PEP-utilizers_C"/>
    <property type="match status" value="1"/>
</dbReference>
<dbReference type="PRINTS" id="PR01736">
    <property type="entry name" value="PHPHTRNFRASE"/>
</dbReference>
<dbReference type="PANTHER" id="PTHR46244">
    <property type="entry name" value="PHOSPHOENOLPYRUVATE-PROTEIN PHOSPHOTRANSFERASE"/>
    <property type="match status" value="1"/>
</dbReference>
<feature type="binding site" evidence="19">
    <location>
        <position position="456"/>
    </location>
    <ligand>
        <name>phosphoenolpyruvate</name>
        <dbReference type="ChEBI" id="CHEBI:58702"/>
    </ligand>
</feature>
<evidence type="ECO:0000256" key="7">
    <source>
        <dbReference type="ARBA" id="ARBA00016544"/>
    </source>
</evidence>
<evidence type="ECO:0000256" key="6">
    <source>
        <dbReference type="ARBA" id="ARBA00012232"/>
    </source>
</evidence>
<dbReference type="SUPFAM" id="SSF47831">
    <property type="entry name" value="Enzyme I of the PEP:sugar phosphotransferase system HPr-binding (sub)domain"/>
    <property type="match status" value="1"/>
</dbReference>
<dbReference type="SUPFAM" id="SSF51621">
    <property type="entry name" value="Phosphoenolpyruvate/pyruvate domain"/>
    <property type="match status" value="1"/>
</dbReference>
<dbReference type="GO" id="GO:0005737">
    <property type="term" value="C:cytoplasm"/>
    <property type="evidence" value="ECO:0007669"/>
    <property type="project" value="UniProtKB-SubCell"/>
</dbReference>
<dbReference type="AlphaFoldDB" id="A0A9D1EEP5"/>
<evidence type="ECO:0000259" key="24">
    <source>
        <dbReference type="Pfam" id="PF05524"/>
    </source>
</evidence>
<evidence type="ECO:0000256" key="8">
    <source>
        <dbReference type="ARBA" id="ARBA00022448"/>
    </source>
</evidence>
<evidence type="ECO:0000256" key="14">
    <source>
        <dbReference type="ARBA" id="ARBA00022777"/>
    </source>
</evidence>
<evidence type="ECO:0000256" key="18">
    <source>
        <dbReference type="PIRSR" id="PIRSR000732-1"/>
    </source>
</evidence>
<dbReference type="GO" id="GO:0008965">
    <property type="term" value="F:phosphoenolpyruvate-protein phosphotransferase activity"/>
    <property type="evidence" value="ECO:0007669"/>
    <property type="project" value="UniProtKB-EC"/>
</dbReference>
<evidence type="ECO:0000256" key="19">
    <source>
        <dbReference type="PIRSR" id="PIRSR000732-2"/>
    </source>
</evidence>
<comment type="cofactor">
    <cofactor evidence="2 17 20">
        <name>Mg(2+)</name>
        <dbReference type="ChEBI" id="CHEBI:18420"/>
    </cofactor>
</comment>
<evidence type="ECO:0000256" key="15">
    <source>
        <dbReference type="ARBA" id="ARBA00022842"/>
    </source>
</evidence>
<dbReference type="Gene3D" id="3.50.30.10">
    <property type="entry name" value="Phosphohistidine domain"/>
    <property type="match status" value="1"/>
</dbReference>
<comment type="similarity">
    <text evidence="5 17">Belongs to the PEP-utilizing enzyme family.</text>
</comment>
<evidence type="ECO:0000256" key="10">
    <source>
        <dbReference type="ARBA" id="ARBA00022597"/>
    </source>
</evidence>
<name>A0A9D1EEP5_9FIRM</name>
<dbReference type="Gene3D" id="3.20.20.60">
    <property type="entry name" value="Phosphoenolpyruvate-binding domains"/>
    <property type="match status" value="1"/>
</dbReference>
<dbReference type="GO" id="GO:0009401">
    <property type="term" value="P:phosphoenolpyruvate-dependent sugar phosphotransferase system"/>
    <property type="evidence" value="ECO:0007669"/>
    <property type="project" value="UniProtKB-KW"/>
</dbReference>
<dbReference type="EMBL" id="DVHN01000113">
    <property type="protein sequence ID" value="HIR89031.1"/>
    <property type="molecule type" value="Genomic_DNA"/>
</dbReference>
<evidence type="ECO:0000313" key="25">
    <source>
        <dbReference type="EMBL" id="HIR89031.1"/>
    </source>
</evidence>
<evidence type="ECO:0000256" key="11">
    <source>
        <dbReference type="ARBA" id="ARBA00022679"/>
    </source>
</evidence>
<evidence type="ECO:0000256" key="20">
    <source>
        <dbReference type="PIRSR" id="PIRSR000732-3"/>
    </source>
</evidence>
<comment type="caution">
    <text evidence="25">The sequence shown here is derived from an EMBL/GenBank/DDBJ whole genome shotgun (WGS) entry which is preliminary data.</text>
</comment>
<feature type="binding site" evidence="20">
    <location>
        <position position="446"/>
    </location>
    <ligand>
        <name>Mg(2+)</name>
        <dbReference type="ChEBI" id="CHEBI:18420"/>
    </ligand>
</feature>
<keyword evidence="13 17" id="KW-0479">Metal-binding</keyword>
<feature type="domain" description="PEP-utilising enzyme mobile" evidence="22">
    <location>
        <begin position="144"/>
        <end position="216"/>
    </location>
</feature>
<dbReference type="Pfam" id="PF00391">
    <property type="entry name" value="PEP-utilizers"/>
    <property type="match status" value="1"/>
</dbReference>
<dbReference type="InterPro" id="IPR050499">
    <property type="entry name" value="PEP-utilizing_PTS_enzyme"/>
</dbReference>
<comment type="subcellular location">
    <subcellularLocation>
        <location evidence="4 17">Cytoplasm</location>
    </subcellularLocation>
</comment>
<feature type="binding site" evidence="19">
    <location>
        <begin position="445"/>
        <end position="446"/>
    </location>
    <ligand>
        <name>phosphoenolpyruvate</name>
        <dbReference type="ChEBI" id="CHEBI:58702"/>
    </ligand>
</feature>
<comment type="catalytic activity">
    <reaction evidence="1 17">
        <text>L-histidyl-[protein] + phosphoenolpyruvate = N(pros)-phospho-L-histidyl-[protein] + pyruvate</text>
        <dbReference type="Rhea" id="RHEA:23880"/>
        <dbReference type="Rhea" id="RHEA-COMP:9745"/>
        <dbReference type="Rhea" id="RHEA-COMP:9746"/>
        <dbReference type="ChEBI" id="CHEBI:15361"/>
        <dbReference type="ChEBI" id="CHEBI:29979"/>
        <dbReference type="ChEBI" id="CHEBI:58702"/>
        <dbReference type="ChEBI" id="CHEBI:64837"/>
        <dbReference type="EC" id="2.7.3.9"/>
    </reaction>
</comment>
<gene>
    <name evidence="25" type="primary">ptsP</name>
    <name evidence="25" type="ORF">IAC96_08790</name>
</gene>
<dbReference type="InterPro" id="IPR006318">
    <property type="entry name" value="PTS_EI-like"/>
</dbReference>
<dbReference type="InterPro" id="IPR036637">
    <property type="entry name" value="Phosphohistidine_dom_sf"/>
</dbReference>
<evidence type="ECO:0000256" key="5">
    <source>
        <dbReference type="ARBA" id="ARBA00007837"/>
    </source>
</evidence>
<proteinExistence type="inferred from homology"/>
<feature type="binding site" evidence="20">
    <location>
        <position position="422"/>
    </location>
    <ligand>
        <name>Mg(2+)</name>
        <dbReference type="ChEBI" id="CHEBI:18420"/>
    </ligand>
</feature>
<dbReference type="SUPFAM" id="SSF52009">
    <property type="entry name" value="Phosphohistidine domain"/>
    <property type="match status" value="1"/>
</dbReference>
<dbReference type="InterPro" id="IPR040442">
    <property type="entry name" value="Pyrv_kinase-like_dom_sf"/>
</dbReference>
<organism evidence="25 26">
    <name type="scientific">Candidatus Fimimorpha faecalis</name>
    <dbReference type="NCBI Taxonomy" id="2840824"/>
    <lineage>
        <taxon>Bacteria</taxon>
        <taxon>Bacillati</taxon>
        <taxon>Bacillota</taxon>
        <taxon>Clostridia</taxon>
        <taxon>Eubacteriales</taxon>
        <taxon>Candidatus Fimimorpha</taxon>
    </lineage>
</organism>